<protein>
    <submittedName>
        <fullName evidence="1">Cof-type HAD-IIB family hydrolase</fullName>
    </submittedName>
</protein>
<dbReference type="NCBIfam" id="TIGR00099">
    <property type="entry name" value="Cof-subfamily"/>
    <property type="match status" value="1"/>
</dbReference>
<dbReference type="Gene3D" id="3.40.50.1000">
    <property type="entry name" value="HAD superfamily/HAD-like"/>
    <property type="match status" value="1"/>
</dbReference>
<dbReference type="GO" id="GO:0005829">
    <property type="term" value="C:cytosol"/>
    <property type="evidence" value="ECO:0007669"/>
    <property type="project" value="TreeGrafter"/>
</dbReference>
<dbReference type="PANTHER" id="PTHR10000:SF8">
    <property type="entry name" value="HAD SUPERFAMILY HYDROLASE-LIKE, TYPE 3"/>
    <property type="match status" value="1"/>
</dbReference>
<proteinExistence type="predicted"/>
<dbReference type="KEGG" id="ehn:H9Q80_04765"/>
<dbReference type="Proteomes" id="UP000515856">
    <property type="component" value="Chromosome"/>
</dbReference>
<dbReference type="SUPFAM" id="SSF56784">
    <property type="entry name" value="HAD-like"/>
    <property type="match status" value="1"/>
</dbReference>
<dbReference type="InterPro" id="IPR000150">
    <property type="entry name" value="Cof"/>
</dbReference>
<dbReference type="RefSeq" id="WP_158552716.1">
    <property type="nucleotide sequence ID" value="NZ_CP060636.1"/>
</dbReference>
<evidence type="ECO:0000313" key="1">
    <source>
        <dbReference type="EMBL" id="QNM13267.1"/>
    </source>
</evidence>
<dbReference type="PROSITE" id="PS01228">
    <property type="entry name" value="COF_1"/>
    <property type="match status" value="1"/>
</dbReference>
<accession>A0A7G9GR35</accession>
<sequence>MVKLFACDLDGTLLNKYHETDDVILDAVDQVIKNNRYFAIATGRHMHENQKEKLGMYHRGVYTICMNGALIFDPKGNSIYENYLNQDFLAKVLKTFPTIDFECIGKDHTFLRISKDQHIKEFEKRSIWKKVLRKTDIHEFMKDCLYEQSDEEILKHGIMKINCRVEDEALHHDLTAFIQAHSDIVVNAPFQDEIFEITDKSVNKGEAVAKLAQLLNIAEDEVAVYGDGGNDLEMLSRFTHAYATENASDAAKKAAGNVIGHCDDHAVPKHILEIIYKS</sequence>
<keyword evidence="1" id="KW-0378">Hydrolase</keyword>
<dbReference type="AlphaFoldDB" id="A0A7G9GR35"/>
<dbReference type="Pfam" id="PF08282">
    <property type="entry name" value="Hydrolase_3"/>
    <property type="match status" value="1"/>
</dbReference>
<dbReference type="Gene3D" id="3.30.1240.10">
    <property type="match status" value="1"/>
</dbReference>
<reference evidence="1 2" key="1">
    <citation type="submission" date="2020-08" db="EMBL/GenBank/DDBJ databases">
        <authorList>
            <person name="Liu C."/>
            <person name="Sun Q."/>
        </authorList>
    </citation>
    <scope>NUCLEOTIDE SEQUENCE [LARGE SCALE GENOMIC DNA]</scope>
    <source>
        <strain evidence="1 2">NSJ-61</strain>
    </source>
</reference>
<dbReference type="InterPro" id="IPR023214">
    <property type="entry name" value="HAD_sf"/>
</dbReference>
<dbReference type="GO" id="GO:0016791">
    <property type="term" value="F:phosphatase activity"/>
    <property type="evidence" value="ECO:0007669"/>
    <property type="project" value="TreeGrafter"/>
</dbReference>
<gene>
    <name evidence="1" type="ORF">H9Q80_04765</name>
</gene>
<dbReference type="NCBIfam" id="TIGR01484">
    <property type="entry name" value="HAD-SF-IIB"/>
    <property type="match status" value="1"/>
</dbReference>
<organism evidence="1 2">
    <name type="scientific">[Eubacterium] hominis</name>
    <dbReference type="NCBI Taxonomy" id="2764325"/>
    <lineage>
        <taxon>Bacteria</taxon>
        <taxon>Bacillati</taxon>
        <taxon>Bacillota</taxon>
        <taxon>Erysipelotrichia</taxon>
        <taxon>Erysipelotrichales</taxon>
        <taxon>Erysipelotrichaceae</taxon>
        <taxon>Amedibacillus</taxon>
    </lineage>
</organism>
<dbReference type="GO" id="GO:0000287">
    <property type="term" value="F:magnesium ion binding"/>
    <property type="evidence" value="ECO:0007669"/>
    <property type="project" value="TreeGrafter"/>
</dbReference>
<name>A0A7G9GR35_9FIRM</name>
<evidence type="ECO:0000313" key="2">
    <source>
        <dbReference type="Proteomes" id="UP000515856"/>
    </source>
</evidence>
<dbReference type="InterPro" id="IPR006379">
    <property type="entry name" value="HAD-SF_hydro_IIB"/>
</dbReference>
<dbReference type="PANTHER" id="PTHR10000">
    <property type="entry name" value="PHOSPHOSERINE PHOSPHATASE"/>
    <property type="match status" value="1"/>
</dbReference>
<dbReference type="InterPro" id="IPR036412">
    <property type="entry name" value="HAD-like_sf"/>
</dbReference>
<keyword evidence="2" id="KW-1185">Reference proteome</keyword>
<dbReference type="EMBL" id="CP060636">
    <property type="protein sequence ID" value="QNM13267.1"/>
    <property type="molecule type" value="Genomic_DNA"/>
</dbReference>